<gene>
    <name evidence="10" type="primary">fusA</name>
    <name evidence="12" type="ORF">Sv326_0805</name>
</gene>
<dbReference type="NCBIfam" id="TIGR00231">
    <property type="entry name" value="small_GTP"/>
    <property type="match status" value="1"/>
</dbReference>
<evidence type="ECO:0000256" key="9">
    <source>
        <dbReference type="ARBA" id="ARBA00024731"/>
    </source>
</evidence>
<keyword evidence="8 10" id="KW-0342">GTP-binding</keyword>
<dbReference type="PANTHER" id="PTHR42908:SF3">
    <property type="entry name" value="ELONGATION FACTOR-LIKE GTPASE 1"/>
    <property type="match status" value="1"/>
</dbReference>
<dbReference type="SUPFAM" id="SSF50447">
    <property type="entry name" value="Translation proteins"/>
    <property type="match status" value="1"/>
</dbReference>
<evidence type="ECO:0000259" key="11">
    <source>
        <dbReference type="PROSITE" id="PS51722"/>
    </source>
</evidence>
<feature type="binding site" evidence="10">
    <location>
        <begin position="94"/>
        <end position="98"/>
    </location>
    <ligand>
        <name>GTP</name>
        <dbReference type="ChEBI" id="CHEBI:37565"/>
    </ligand>
</feature>
<dbReference type="HAMAP" id="MF_00054_A">
    <property type="entry name" value="EF_G_EF_2_A"/>
    <property type="match status" value="1"/>
</dbReference>
<dbReference type="Pfam" id="PF14492">
    <property type="entry name" value="EFG_III"/>
    <property type="match status" value="1"/>
</dbReference>
<name>A0A7D6BFU9_FERL1</name>
<comment type="function">
    <text evidence="9 10">Catalyzes the GTP-dependent ribosomal translocation step during translation elongation. During this step, the ribosome changes from the pre-translocational (PRE) to the post-translocational (POST) state as the newly formed A-site-bound peptidyl-tRNA and P-site-bound deacylated tRNA move to the P and E sites, respectively. Catalyzes the coordinated movement of the two tRNA molecules, the mRNA and conformational changes in the ribosome.</text>
</comment>
<dbReference type="CDD" id="cd16268">
    <property type="entry name" value="EF2_II"/>
    <property type="match status" value="1"/>
</dbReference>
<evidence type="ECO:0000256" key="10">
    <source>
        <dbReference type="HAMAP-Rule" id="MF_00054"/>
    </source>
</evidence>
<comment type="similarity">
    <text evidence="2 10">Belongs to the TRAFAC class translation factor GTPase superfamily. Classic translation factor GTPase family. EF-G/EF-2 subfamily.</text>
</comment>
<evidence type="ECO:0000313" key="12">
    <source>
        <dbReference type="EMBL" id="QLJ52980.1"/>
    </source>
</evidence>
<dbReference type="Pfam" id="PF00679">
    <property type="entry name" value="EFG_C"/>
    <property type="match status" value="1"/>
</dbReference>
<evidence type="ECO:0000256" key="6">
    <source>
        <dbReference type="ARBA" id="ARBA00022768"/>
    </source>
</evidence>
<evidence type="ECO:0000256" key="7">
    <source>
        <dbReference type="ARBA" id="ARBA00022917"/>
    </source>
</evidence>
<dbReference type="SMART" id="SM00889">
    <property type="entry name" value="EFG_IV"/>
    <property type="match status" value="1"/>
</dbReference>
<dbReference type="InterPro" id="IPR004543">
    <property type="entry name" value="Transl_elong_EFG/EF2_arc"/>
</dbReference>
<dbReference type="SUPFAM" id="SSF54211">
    <property type="entry name" value="Ribosomal protein S5 domain 2-like"/>
    <property type="match status" value="1"/>
</dbReference>
<dbReference type="InterPro" id="IPR005517">
    <property type="entry name" value="Transl_elong_EFG/EF2_IV"/>
</dbReference>
<dbReference type="GO" id="GO:0003746">
    <property type="term" value="F:translation elongation factor activity"/>
    <property type="evidence" value="ECO:0007669"/>
    <property type="project" value="UniProtKB-UniRule"/>
</dbReference>
<dbReference type="InterPro" id="IPR004161">
    <property type="entry name" value="EFTu-like_2"/>
</dbReference>
<evidence type="ECO:0000313" key="13">
    <source>
        <dbReference type="Proteomes" id="UP000510821"/>
    </source>
</evidence>
<dbReference type="Pfam" id="PF00009">
    <property type="entry name" value="GTP_EFTU"/>
    <property type="match status" value="1"/>
</dbReference>
<evidence type="ECO:0000256" key="5">
    <source>
        <dbReference type="ARBA" id="ARBA00022741"/>
    </source>
</evidence>
<dbReference type="CDD" id="cd01681">
    <property type="entry name" value="aeEF2_snRNP_like_IV"/>
    <property type="match status" value="1"/>
</dbReference>
<sequence length="729" mass="81500">MVKKEFVVAEVQKLMYQPEHIRNIAIIAHVDHGKTTLTDTLVAGAGLISKELAGELKVMDSEEIEQQRSMTIKASDISLGFHHGGKDYLVNLIDTPGHIDFGGHVTRAMRAVDGVVLVIDSVEGVMPQTETVLRQALKEKAKPVLFINKIDRLINELKLGPDDMQERLVKIIKSVNDLIHRYAYKEFKEEWLIQVEKGNVAFGSAYNKWGLSFPFIQKTNMTFKDIYQYCSVEDHKSLVEKAPLEEVLLEMAVSHLPNPAVAQRYRVPILWKGDIESPTGKGMINCDPKAKVCMVIFGIVMDEHAGEVGIGRLFSGTVKKGVEVTVASTLKTEKIQQVGVYMGPDRVIVEEVPAGNIAAIVGLHDLYVGETVSEDKIEPFEQIKHYSEPVVTKSIEGKNTKDLVKLVEVLRRLAKEDPTMRVEINQETGEHLISGMGELHLEIIEYKILKEGKIEIETSKPIVVYRETITGSVGPVEGKSPNKHTKFKIVIEPVEEGVYKKMVEGEIPDGKPKGKKLVDVFIEGGMDRDEAKNVKDVCNKCILIDMTRGIQYMHEVMELLIQGFEEAVNLGPLAKEKVTGVKVKITDATIHEDPVHRGPAQIIPAIKRPIYAAMLIAGTVLLEPKQKLLVQAPQEYLGSIISRIQARRGQVLDIKQEEEIVTLTAKVPVADMFGFSDDIRGATQGRALWYYEYAGFERLPKDLQDKIVGQIRERKGDKKEPPTPQDFMD</sequence>
<dbReference type="EMBL" id="CP058998">
    <property type="protein sequence ID" value="QLJ52980.1"/>
    <property type="molecule type" value="Genomic_DNA"/>
</dbReference>
<feature type="binding site" evidence="10">
    <location>
        <begin position="148"/>
        <end position="151"/>
    </location>
    <ligand>
        <name>GTP</name>
        <dbReference type="ChEBI" id="CHEBI:37565"/>
    </ligand>
</feature>
<comment type="subcellular location">
    <subcellularLocation>
        <location evidence="1 10">Cytoplasm</location>
    </subcellularLocation>
</comment>
<dbReference type="GO" id="GO:0005525">
    <property type="term" value="F:GTP binding"/>
    <property type="evidence" value="ECO:0007669"/>
    <property type="project" value="UniProtKB-UniRule"/>
</dbReference>
<dbReference type="InterPro" id="IPR041095">
    <property type="entry name" value="EFG_II"/>
</dbReference>
<keyword evidence="4 10" id="KW-0963">Cytoplasm</keyword>
<feature type="binding site" evidence="10">
    <location>
        <begin position="28"/>
        <end position="35"/>
    </location>
    <ligand>
        <name>GTP</name>
        <dbReference type="ChEBI" id="CHEBI:37565"/>
    </ligand>
</feature>
<dbReference type="InterPro" id="IPR000795">
    <property type="entry name" value="T_Tr_GTP-bd_dom"/>
</dbReference>
<protein>
    <recommendedName>
        <fullName evidence="3 10">Elongation factor 2</fullName>
        <shortName evidence="10">EF-2</shortName>
    </recommendedName>
</protein>
<dbReference type="Gene3D" id="3.30.70.870">
    <property type="entry name" value="Elongation Factor G (Translational Gtpase), domain 3"/>
    <property type="match status" value="1"/>
</dbReference>
<dbReference type="InterPro" id="IPR020568">
    <property type="entry name" value="Ribosomal_Su5_D2-typ_SF"/>
</dbReference>
<keyword evidence="7 10" id="KW-0648">Protein biosynthesis</keyword>
<dbReference type="Gene3D" id="2.40.30.10">
    <property type="entry name" value="Translation factors"/>
    <property type="match status" value="1"/>
</dbReference>
<dbReference type="PROSITE" id="PS51722">
    <property type="entry name" value="G_TR_2"/>
    <property type="match status" value="1"/>
</dbReference>
<dbReference type="GO" id="GO:0003924">
    <property type="term" value="F:GTPase activity"/>
    <property type="evidence" value="ECO:0007669"/>
    <property type="project" value="InterPro"/>
</dbReference>
<dbReference type="CDD" id="cd01514">
    <property type="entry name" value="Elongation_Factor_C"/>
    <property type="match status" value="1"/>
</dbReference>
<organism evidence="12 13">
    <name type="scientific">Fermentimicrarchaeum limneticum</name>
    <dbReference type="NCBI Taxonomy" id="2795018"/>
    <lineage>
        <taxon>Archaea</taxon>
        <taxon>Candidatus Micrarchaeota</taxon>
        <taxon>Candidatus Fermentimicrarchaeales</taxon>
        <taxon>Candidatus Fermentimicrarchaeaceae</taxon>
        <taxon>Candidatus Fermentimicrarchaeum</taxon>
    </lineage>
</organism>
<dbReference type="SMART" id="SM00838">
    <property type="entry name" value="EFG_C"/>
    <property type="match status" value="1"/>
</dbReference>
<dbReference type="InterPro" id="IPR035647">
    <property type="entry name" value="EFG_III/V"/>
</dbReference>
<dbReference type="NCBIfam" id="TIGR00490">
    <property type="entry name" value="aEF-2"/>
    <property type="match status" value="1"/>
</dbReference>
<reference evidence="13" key="1">
    <citation type="submission" date="2020-07" db="EMBL/GenBank/DDBJ databases">
        <title>Metabolic diversity and evolutionary history of the archaeal phylum ###Micrarchaeota### uncovered from a freshwater lake metagenome.</title>
        <authorList>
            <person name="Kadnikov V.V."/>
            <person name="Savvichev A.S."/>
            <person name="Mardanov A.V."/>
            <person name="Beletsky A.V."/>
            <person name="Chupakov A.V."/>
            <person name="Kokryatskaya N.M."/>
            <person name="Pimenov N.V."/>
            <person name="Ravin N.V."/>
        </authorList>
    </citation>
    <scope>NUCLEOTIDE SEQUENCE [LARGE SCALE GENOMIC DNA]</scope>
</reference>
<dbReference type="GO" id="GO:1990904">
    <property type="term" value="C:ribonucleoprotein complex"/>
    <property type="evidence" value="ECO:0007669"/>
    <property type="project" value="TreeGrafter"/>
</dbReference>
<dbReference type="InterPro" id="IPR005225">
    <property type="entry name" value="Small_GTP-bd"/>
</dbReference>
<dbReference type="InterPro" id="IPR027417">
    <property type="entry name" value="P-loop_NTPase"/>
</dbReference>
<evidence type="ECO:0000256" key="4">
    <source>
        <dbReference type="ARBA" id="ARBA00022490"/>
    </source>
</evidence>
<feature type="domain" description="Tr-type G" evidence="11">
    <location>
        <begin position="19"/>
        <end position="260"/>
    </location>
</feature>
<dbReference type="FunFam" id="3.30.70.240:FF:000001">
    <property type="entry name" value="Elongation factor G"/>
    <property type="match status" value="1"/>
</dbReference>
<dbReference type="InterPro" id="IPR000640">
    <property type="entry name" value="EFG_V-like"/>
</dbReference>
<dbReference type="FunFam" id="3.30.70.870:FF:000002">
    <property type="entry name" value="Translation elongation factor 2"/>
    <property type="match status" value="1"/>
</dbReference>
<dbReference type="Gene3D" id="3.40.50.300">
    <property type="entry name" value="P-loop containing nucleotide triphosphate hydrolases"/>
    <property type="match status" value="1"/>
</dbReference>
<accession>A0A7D6BFU9</accession>
<evidence type="ECO:0000256" key="8">
    <source>
        <dbReference type="ARBA" id="ARBA00023134"/>
    </source>
</evidence>
<dbReference type="SUPFAM" id="SSF54980">
    <property type="entry name" value="EF-G C-terminal domain-like"/>
    <property type="match status" value="2"/>
</dbReference>
<dbReference type="InterPro" id="IPR009000">
    <property type="entry name" value="Transl_B-barrel_sf"/>
</dbReference>
<dbReference type="PRINTS" id="PR00315">
    <property type="entry name" value="ELONGATNFCT"/>
</dbReference>
<dbReference type="CDD" id="cd01885">
    <property type="entry name" value="EF2"/>
    <property type="match status" value="1"/>
</dbReference>
<dbReference type="Gene3D" id="3.30.230.10">
    <property type="match status" value="1"/>
</dbReference>
<evidence type="ECO:0000256" key="1">
    <source>
        <dbReference type="ARBA" id="ARBA00004496"/>
    </source>
</evidence>
<dbReference type="GO" id="GO:0005829">
    <property type="term" value="C:cytosol"/>
    <property type="evidence" value="ECO:0007669"/>
    <property type="project" value="TreeGrafter"/>
</dbReference>
<dbReference type="Pfam" id="PF03764">
    <property type="entry name" value="EFG_IV"/>
    <property type="match status" value="1"/>
</dbReference>
<dbReference type="PANTHER" id="PTHR42908">
    <property type="entry name" value="TRANSLATION ELONGATION FACTOR-RELATED"/>
    <property type="match status" value="1"/>
</dbReference>
<keyword evidence="5 10" id="KW-0547">Nucleotide-binding</keyword>
<dbReference type="InterPro" id="IPR014721">
    <property type="entry name" value="Ribsml_uS5_D2-typ_fold_subgr"/>
</dbReference>
<evidence type="ECO:0000256" key="2">
    <source>
        <dbReference type="ARBA" id="ARBA00005870"/>
    </source>
</evidence>
<dbReference type="Proteomes" id="UP000510821">
    <property type="component" value="Chromosome"/>
</dbReference>
<dbReference type="Gene3D" id="3.30.70.240">
    <property type="match status" value="1"/>
</dbReference>
<dbReference type="Pfam" id="PF03144">
    <property type="entry name" value="GTP_EFTU_D2"/>
    <property type="match status" value="1"/>
</dbReference>
<dbReference type="SUPFAM" id="SSF52540">
    <property type="entry name" value="P-loop containing nucleoside triphosphate hydrolases"/>
    <property type="match status" value="1"/>
</dbReference>
<dbReference type="AlphaFoldDB" id="A0A7D6BFU9"/>
<feature type="modified residue" description="Diphthamide" evidence="10">
    <location>
        <position position="596"/>
    </location>
</feature>
<proteinExistence type="inferred from homology"/>
<evidence type="ECO:0000256" key="3">
    <source>
        <dbReference type="ARBA" id="ARBA00017891"/>
    </source>
</evidence>
<dbReference type="KEGG" id="flt:Sv326_0805"/>
<keyword evidence="6 10" id="KW-0251">Elongation factor</keyword>